<dbReference type="AlphaFoldDB" id="A0A127Q3X7"/>
<evidence type="ECO:0000313" key="3">
    <source>
        <dbReference type="Proteomes" id="UP000074561"/>
    </source>
</evidence>
<organism evidence="2 3">
    <name type="scientific">Collimonas pratensis</name>
    <dbReference type="NCBI Taxonomy" id="279113"/>
    <lineage>
        <taxon>Bacteria</taxon>
        <taxon>Pseudomonadati</taxon>
        <taxon>Pseudomonadota</taxon>
        <taxon>Betaproteobacteria</taxon>
        <taxon>Burkholderiales</taxon>
        <taxon>Oxalobacteraceae</taxon>
        <taxon>Collimonas</taxon>
    </lineage>
</organism>
<feature type="domain" description="Methyltransferase" evidence="1">
    <location>
        <begin position="28"/>
        <end position="103"/>
    </location>
</feature>
<dbReference type="Proteomes" id="UP000074561">
    <property type="component" value="Chromosome"/>
</dbReference>
<protein>
    <submittedName>
        <fullName evidence="2">Tellurite resistance TehB family protein</fullName>
    </submittedName>
</protein>
<proteinExistence type="predicted"/>
<dbReference type="Gene3D" id="3.40.50.150">
    <property type="entry name" value="Vaccinia Virus protein VP39"/>
    <property type="match status" value="1"/>
</dbReference>
<dbReference type="Pfam" id="PF13649">
    <property type="entry name" value="Methyltransf_25"/>
    <property type="match status" value="1"/>
</dbReference>
<dbReference type="KEGG" id="cpra:CPter91_2159"/>
<reference evidence="2 3" key="1">
    <citation type="submission" date="2015-11" db="EMBL/GenBank/DDBJ databases">
        <title>Exploring the genomic traits of fungus-feeding bacterial genus Collimonas.</title>
        <authorList>
            <person name="Song C."/>
            <person name="Schmidt R."/>
            <person name="de Jager V."/>
            <person name="Krzyzanowska D."/>
            <person name="Jongedijk E."/>
            <person name="Cankar K."/>
            <person name="Beekwilder J."/>
            <person name="van Veen A."/>
            <person name="de Boer W."/>
            <person name="van Veen J.A."/>
            <person name="Garbeva P."/>
        </authorList>
    </citation>
    <scope>NUCLEOTIDE SEQUENCE [LARGE SCALE GENOMIC DNA]</scope>
    <source>
        <strain evidence="2 3">Ter91</strain>
    </source>
</reference>
<gene>
    <name evidence="2" type="ORF">CPter91_2159</name>
</gene>
<sequence length="196" mass="20852">MNTLADTASSPISPWISRFGRLLPAGAVLDLACGTGRHALWLASLSQNLSVLAVDRNPAALAEIDAVGVATLQADLESGDGEALAQLFRPHRFSGVVVTNYLHRPLFPLILDSIAAQGVLLYETFAAGNEHFGKPSNPDFLLQPGELLALLAADGGSRWHVLAYEDGFVEQPKAAMVQRICAIKRANGVASTRRIA</sequence>
<dbReference type="CDD" id="cd02440">
    <property type="entry name" value="AdoMet_MTases"/>
    <property type="match status" value="1"/>
</dbReference>
<evidence type="ECO:0000259" key="1">
    <source>
        <dbReference type="Pfam" id="PF13649"/>
    </source>
</evidence>
<dbReference type="STRING" id="279113.CPter91_2159"/>
<dbReference type="OrthoDB" id="9804312at2"/>
<dbReference type="RefSeq" id="WP_061939806.1">
    <property type="nucleotide sequence ID" value="NZ_CP013234.1"/>
</dbReference>
<name>A0A127Q3X7_9BURK</name>
<dbReference type="PATRIC" id="fig|279113.9.peg.2144"/>
<dbReference type="EMBL" id="CP013234">
    <property type="protein sequence ID" value="AMP04525.1"/>
    <property type="molecule type" value="Genomic_DNA"/>
</dbReference>
<dbReference type="SUPFAM" id="SSF53335">
    <property type="entry name" value="S-adenosyl-L-methionine-dependent methyltransferases"/>
    <property type="match status" value="1"/>
</dbReference>
<evidence type="ECO:0000313" key="2">
    <source>
        <dbReference type="EMBL" id="AMP04525.1"/>
    </source>
</evidence>
<accession>A0A127Q3X7</accession>
<dbReference type="InterPro" id="IPR029063">
    <property type="entry name" value="SAM-dependent_MTases_sf"/>
</dbReference>
<dbReference type="InterPro" id="IPR041698">
    <property type="entry name" value="Methyltransf_25"/>
</dbReference>